<evidence type="ECO:0000313" key="2">
    <source>
        <dbReference type="Proteomes" id="UP001179952"/>
    </source>
</evidence>
<dbReference type="PANTHER" id="PTHR34554:SF2">
    <property type="entry name" value="RGS1-HXK1-INTERACTING PROTEIN 1"/>
    <property type="match status" value="1"/>
</dbReference>
<dbReference type="Proteomes" id="UP001179952">
    <property type="component" value="Unassembled WGS sequence"/>
</dbReference>
<reference evidence="1" key="1">
    <citation type="journal article" date="2023" name="Nat. Commun.">
        <title>Diploid and tetraploid genomes of Acorus and the evolution of monocots.</title>
        <authorList>
            <person name="Ma L."/>
            <person name="Liu K.W."/>
            <person name="Li Z."/>
            <person name="Hsiao Y.Y."/>
            <person name="Qi Y."/>
            <person name="Fu T."/>
            <person name="Tang G.D."/>
            <person name="Zhang D."/>
            <person name="Sun W.H."/>
            <person name="Liu D.K."/>
            <person name="Li Y."/>
            <person name="Chen G.Z."/>
            <person name="Liu X.D."/>
            <person name="Liao X.Y."/>
            <person name="Jiang Y.T."/>
            <person name="Yu X."/>
            <person name="Hao Y."/>
            <person name="Huang J."/>
            <person name="Zhao X.W."/>
            <person name="Ke S."/>
            <person name="Chen Y.Y."/>
            <person name="Wu W.L."/>
            <person name="Hsu J.L."/>
            <person name="Lin Y.F."/>
            <person name="Huang M.D."/>
            <person name="Li C.Y."/>
            <person name="Huang L."/>
            <person name="Wang Z.W."/>
            <person name="Zhao X."/>
            <person name="Zhong W.Y."/>
            <person name="Peng D.H."/>
            <person name="Ahmad S."/>
            <person name="Lan S."/>
            <person name="Zhang J.S."/>
            <person name="Tsai W.C."/>
            <person name="Van de Peer Y."/>
            <person name="Liu Z.J."/>
        </authorList>
    </citation>
    <scope>NUCLEOTIDE SEQUENCE</scope>
    <source>
        <strain evidence="1">SCP</strain>
    </source>
</reference>
<comment type="caution">
    <text evidence="1">The sequence shown here is derived from an EMBL/GenBank/DDBJ whole genome shotgun (WGS) entry which is preliminary data.</text>
</comment>
<gene>
    <name evidence="1" type="ORF">QJS04_geneDACA023244</name>
</gene>
<dbReference type="EMBL" id="JAUJYN010000012">
    <property type="protein sequence ID" value="KAK1259072.1"/>
    <property type="molecule type" value="Genomic_DNA"/>
</dbReference>
<dbReference type="PANTHER" id="PTHR34554">
    <property type="entry name" value="RGS1-HXK1-INTERACTING PROTEIN 1"/>
    <property type="match status" value="1"/>
</dbReference>
<accession>A0AAV9A4I6</accession>
<dbReference type="InterPro" id="IPR053284">
    <property type="entry name" value="RGS1-HXK1_interactor"/>
</dbReference>
<evidence type="ECO:0000313" key="1">
    <source>
        <dbReference type="EMBL" id="KAK1259072.1"/>
    </source>
</evidence>
<sequence length="78" mass="8736">MEVKYLCSKSGSEIQKLANSVYKIERQAEDLMAGLWQILGRGAIKLGSEVAFMVDTAKQQMITLEKMTLKISELRVSV</sequence>
<reference evidence="1" key="2">
    <citation type="submission" date="2023-06" db="EMBL/GenBank/DDBJ databases">
        <authorList>
            <person name="Ma L."/>
            <person name="Liu K.-W."/>
            <person name="Li Z."/>
            <person name="Hsiao Y.-Y."/>
            <person name="Qi Y."/>
            <person name="Fu T."/>
            <person name="Tang G."/>
            <person name="Zhang D."/>
            <person name="Sun W.-H."/>
            <person name="Liu D.-K."/>
            <person name="Li Y."/>
            <person name="Chen G.-Z."/>
            <person name="Liu X.-D."/>
            <person name="Liao X.-Y."/>
            <person name="Jiang Y.-T."/>
            <person name="Yu X."/>
            <person name="Hao Y."/>
            <person name="Huang J."/>
            <person name="Zhao X.-W."/>
            <person name="Ke S."/>
            <person name="Chen Y.-Y."/>
            <person name="Wu W.-L."/>
            <person name="Hsu J.-L."/>
            <person name="Lin Y.-F."/>
            <person name="Huang M.-D."/>
            <person name="Li C.-Y."/>
            <person name="Huang L."/>
            <person name="Wang Z.-W."/>
            <person name="Zhao X."/>
            <person name="Zhong W.-Y."/>
            <person name="Peng D.-H."/>
            <person name="Ahmad S."/>
            <person name="Lan S."/>
            <person name="Zhang J.-S."/>
            <person name="Tsai W.-C."/>
            <person name="Van De Peer Y."/>
            <person name="Liu Z.-J."/>
        </authorList>
    </citation>
    <scope>NUCLEOTIDE SEQUENCE</scope>
    <source>
        <strain evidence="1">SCP</strain>
        <tissue evidence="1">Leaves</tissue>
    </source>
</reference>
<dbReference type="AlphaFoldDB" id="A0AAV9A4I6"/>
<organism evidence="1 2">
    <name type="scientific">Acorus gramineus</name>
    <name type="common">Dwarf sweet flag</name>
    <dbReference type="NCBI Taxonomy" id="55184"/>
    <lineage>
        <taxon>Eukaryota</taxon>
        <taxon>Viridiplantae</taxon>
        <taxon>Streptophyta</taxon>
        <taxon>Embryophyta</taxon>
        <taxon>Tracheophyta</taxon>
        <taxon>Spermatophyta</taxon>
        <taxon>Magnoliopsida</taxon>
        <taxon>Liliopsida</taxon>
        <taxon>Acoraceae</taxon>
        <taxon>Acorus</taxon>
    </lineage>
</organism>
<proteinExistence type="predicted"/>
<keyword evidence="2" id="KW-1185">Reference proteome</keyword>
<name>A0AAV9A4I6_ACOGR</name>
<protein>
    <submittedName>
        <fullName evidence="1">Uncharacterized protein</fullName>
    </submittedName>
</protein>